<feature type="domain" description="Metallo-beta-lactamase" evidence="1">
    <location>
        <begin position="13"/>
        <end position="191"/>
    </location>
</feature>
<organism evidence="2 3">
    <name type="scientific">Nitrosospira multiformis</name>
    <dbReference type="NCBI Taxonomy" id="1231"/>
    <lineage>
        <taxon>Bacteria</taxon>
        <taxon>Pseudomonadati</taxon>
        <taxon>Pseudomonadota</taxon>
        <taxon>Betaproteobacteria</taxon>
        <taxon>Nitrosomonadales</taxon>
        <taxon>Nitrosomonadaceae</taxon>
        <taxon>Nitrosospira</taxon>
    </lineage>
</organism>
<dbReference type="Pfam" id="PF12706">
    <property type="entry name" value="Lactamase_B_2"/>
    <property type="match status" value="1"/>
</dbReference>
<dbReference type="SUPFAM" id="SSF56281">
    <property type="entry name" value="Metallo-hydrolase/oxidoreductase"/>
    <property type="match status" value="1"/>
</dbReference>
<dbReference type="PANTHER" id="PTHR47619:SF1">
    <property type="entry name" value="EXODEOXYRIBONUCLEASE WALJ"/>
    <property type="match status" value="1"/>
</dbReference>
<evidence type="ECO:0000313" key="3">
    <source>
        <dbReference type="Proteomes" id="UP000183898"/>
    </source>
</evidence>
<dbReference type="Gene3D" id="3.60.15.10">
    <property type="entry name" value="Ribonuclease Z/Hydroxyacylglutathione hydrolase-like"/>
    <property type="match status" value="1"/>
</dbReference>
<dbReference type="InterPro" id="IPR036866">
    <property type="entry name" value="RibonucZ/Hydroxyglut_hydro"/>
</dbReference>
<evidence type="ECO:0000259" key="1">
    <source>
        <dbReference type="SMART" id="SM00849"/>
    </source>
</evidence>
<dbReference type="Proteomes" id="UP000183898">
    <property type="component" value="Unassembled WGS sequence"/>
</dbReference>
<dbReference type="AlphaFoldDB" id="A0A1H8C0A6"/>
<accession>A0A1H8C0A6</accession>
<dbReference type="InterPro" id="IPR001279">
    <property type="entry name" value="Metallo-B-lactamas"/>
</dbReference>
<dbReference type="EMBL" id="FOCT01000001">
    <property type="protein sequence ID" value="SEM88289.1"/>
    <property type="molecule type" value="Genomic_DNA"/>
</dbReference>
<dbReference type="PANTHER" id="PTHR47619">
    <property type="entry name" value="METALLO-HYDROLASE YYCJ-RELATED"/>
    <property type="match status" value="1"/>
</dbReference>
<dbReference type="InterPro" id="IPR052533">
    <property type="entry name" value="WalJ/YycJ-like"/>
</dbReference>
<protein>
    <submittedName>
        <fullName evidence="2">Phosphoribosyl 1,2-cyclic phosphodiesterase</fullName>
    </submittedName>
</protein>
<name>A0A1H8C0A6_9PROT</name>
<reference evidence="2 3" key="1">
    <citation type="submission" date="2016-10" db="EMBL/GenBank/DDBJ databases">
        <authorList>
            <person name="de Groot N.N."/>
        </authorList>
    </citation>
    <scope>NUCLEOTIDE SEQUENCE [LARGE SCALE GENOMIC DNA]</scope>
    <source>
        <strain evidence="2 3">Nl18</strain>
    </source>
</reference>
<proteinExistence type="predicted"/>
<sequence length="257" mass="27948">MSMRFACLGSGSQGNALVVEAGNTRLLLDCGFTLRETVIRLARLDLEPDTIDAVVVTHEHSDHICGVARFARKFGIPVWLTHGTLRSAGKAFGKLPRVNTIEGYQRFSIGDIEVEPYPVPHDAQEPAQFVFGNGSLRLGVLTDTGCSTPHIEAVLSDCDALVLECNHDARMLANSDYPESLKRRVGGRFGHLENAASASLLAKLNCNRLQHVIAAHLSQKNNTPLLVQGMLSDALNCEAAWIGVATQSEGFGWRQLF</sequence>
<evidence type="ECO:0000313" key="2">
    <source>
        <dbReference type="EMBL" id="SEM88289.1"/>
    </source>
</evidence>
<gene>
    <name evidence="2" type="ORF">SAMN05216404_101408</name>
</gene>
<dbReference type="SMART" id="SM00849">
    <property type="entry name" value="Lactamase_B"/>
    <property type="match status" value="1"/>
</dbReference>